<dbReference type="EMBL" id="JACMRX010000005">
    <property type="protein sequence ID" value="KAF7989160.1"/>
    <property type="molecule type" value="Genomic_DNA"/>
</dbReference>
<comment type="caution">
    <text evidence="4">The sequence shown here is derived from an EMBL/GenBank/DDBJ whole genome shotgun (WGS) entry which is preliminary data.</text>
</comment>
<dbReference type="PANTHER" id="PTHR16291">
    <property type="entry name" value="NUCLEAR CAP-BINDING PROTEIN SUBUNIT 3"/>
    <property type="match status" value="1"/>
</dbReference>
<accession>A0A834XLJ1</accession>
<sequence length="624" mass="72834">MSDTKEEEEPMEIETSIINVDEKFKKNHNTIDDDDDDDVDVDNNDSGRIIPTLDEFINNNKNNINNTTTSRWENKNGTFTTGIDIFSKEEKLKMEERAKRFGIDSNNINNINDLYDSMNIIDDIDKKKIRLNVLHMRGTDNMSTKDVFKYFEDYGASSIEWINDVSCNIVWLDNISSARALIHLSKKINYNNDDDNYSIKINDIKCPLPPGVWRKGNDYNKSNNIFLRFATINDKKQPNAEKTSVYYKKYGNPNYGGIKGLLSESKKQLLKQKKRKYSDNNEDVYDDDNNINNNKKKKSNPWGELSERWGNNDNTEEYYIVNKKPNLQFNNDIDNDDDDDDDNNKMKIKNRLGFKSNNEIINYKNKSDDNCSNNGDDDDSSTASDGDDEMNVRSKIPRMRMHADDEEERVKRKKLKQITQKKREESRDLRSRLGKKKPQIYRDEIQVIVTNRPEVYKKKQQEVKEDEEEEEEVKMFEESEKEDGELEDEFNDNQLIHNKIFKKDTKNDDEEEEEEGEIDDNDESSSTSESELSEKEIQGPQGSVIKVVAKPQRVKPQVASTVWTRLNFNAENKNSSSNNRAKVGDRLIDLRSRLGNKKKNERSPLRIEVKNEKYEGNLNQDYSD</sequence>
<dbReference type="AlphaFoldDB" id="A0A834XLJ1"/>
<feature type="region of interest" description="Disordered" evidence="3">
    <location>
        <begin position="364"/>
        <end position="556"/>
    </location>
</feature>
<evidence type="ECO:0000256" key="3">
    <source>
        <dbReference type="SAM" id="MobiDB-lite"/>
    </source>
</evidence>
<feature type="compositionally biased region" description="Acidic residues" evidence="3">
    <location>
        <begin position="507"/>
        <end position="523"/>
    </location>
</feature>
<protein>
    <recommendedName>
        <fullName evidence="2">Nuclear cap-binding protein subunit 3</fullName>
    </recommendedName>
</protein>
<feature type="compositionally biased region" description="Basic and acidic residues" evidence="3">
    <location>
        <begin position="421"/>
        <end position="431"/>
    </location>
</feature>
<feature type="region of interest" description="Disordered" evidence="3">
    <location>
        <begin position="272"/>
        <end position="309"/>
    </location>
</feature>
<dbReference type="GO" id="GO:0003729">
    <property type="term" value="F:mRNA binding"/>
    <property type="evidence" value="ECO:0007669"/>
    <property type="project" value="InterPro"/>
</dbReference>
<organism evidence="4 5">
    <name type="scientific">Aphidius gifuensis</name>
    <name type="common">Parasitoid wasp</name>
    <dbReference type="NCBI Taxonomy" id="684658"/>
    <lineage>
        <taxon>Eukaryota</taxon>
        <taxon>Metazoa</taxon>
        <taxon>Ecdysozoa</taxon>
        <taxon>Arthropoda</taxon>
        <taxon>Hexapoda</taxon>
        <taxon>Insecta</taxon>
        <taxon>Pterygota</taxon>
        <taxon>Neoptera</taxon>
        <taxon>Endopterygota</taxon>
        <taxon>Hymenoptera</taxon>
        <taxon>Apocrita</taxon>
        <taxon>Ichneumonoidea</taxon>
        <taxon>Braconidae</taxon>
        <taxon>Aphidiinae</taxon>
        <taxon>Aphidius</taxon>
    </lineage>
</organism>
<dbReference type="GO" id="GO:0005634">
    <property type="term" value="C:nucleus"/>
    <property type="evidence" value="ECO:0007669"/>
    <property type="project" value="TreeGrafter"/>
</dbReference>
<evidence type="ECO:0000313" key="5">
    <source>
        <dbReference type="Proteomes" id="UP000639338"/>
    </source>
</evidence>
<feature type="compositionally biased region" description="Acidic residues" evidence="3">
    <location>
        <begin position="333"/>
        <end position="342"/>
    </location>
</feature>
<proteinExistence type="inferred from homology"/>
<dbReference type="Gene3D" id="3.30.70.330">
    <property type="match status" value="1"/>
</dbReference>
<feature type="region of interest" description="Disordered" evidence="3">
    <location>
        <begin position="592"/>
        <end position="624"/>
    </location>
</feature>
<keyword evidence="5" id="KW-1185">Reference proteome</keyword>
<dbReference type="Proteomes" id="UP000639338">
    <property type="component" value="Unassembled WGS sequence"/>
</dbReference>
<feature type="compositionally biased region" description="Basic residues" evidence="3">
    <location>
        <begin position="411"/>
        <end position="420"/>
    </location>
</feature>
<dbReference type="Pfam" id="PF10309">
    <property type="entry name" value="NCBP3"/>
    <property type="match status" value="1"/>
</dbReference>
<dbReference type="InterPro" id="IPR012677">
    <property type="entry name" value="Nucleotide-bd_a/b_plait_sf"/>
</dbReference>
<feature type="compositionally biased region" description="Acidic residues" evidence="3">
    <location>
        <begin position="375"/>
        <end position="389"/>
    </location>
</feature>
<dbReference type="GO" id="GO:0000340">
    <property type="term" value="F:RNA 7-methylguanosine cap binding"/>
    <property type="evidence" value="ECO:0007669"/>
    <property type="project" value="InterPro"/>
</dbReference>
<feature type="compositionally biased region" description="Basic and acidic residues" evidence="3">
    <location>
        <begin position="601"/>
        <end position="615"/>
    </location>
</feature>
<comment type="similarity">
    <text evidence="1">Belongs to the NCBP3 family.</text>
</comment>
<gene>
    <name evidence="4" type="ORF">HCN44_007470</name>
</gene>
<dbReference type="OrthoDB" id="422106at2759"/>
<name>A0A834XLJ1_APHGI</name>
<dbReference type="PANTHER" id="PTHR16291:SF0">
    <property type="entry name" value="NUCLEAR CAP-BINDING PROTEIN SUBUNIT 3"/>
    <property type="match status" value="1"/>
</dbReference>
<dbReference type="InterPro" id="IPR019416">
    <property type="entry name" value="NCBP3"/>
</dbReference>
<evidence type="ECO:0000313" key="4">
    <source>
        <dbReference type="EMBL" id="KAF7989160.1"/>
    </source>
</evidence>
<reference evidence="4 5" key="1">
    <citation type="submission" date="2020-08" db="EMBL/GenBank/DDBJ databases">
        <title>Aphidius gifuensis genome sequencing and assembly.</title>
        <authorList>
            <person name="Du Z."/>
        </authorList>
    </citation>
    <scope>NUCLEOTIDE SEQUENCE [LARGE SCALE GENOMIC DNA]</scope>
    <source>
        <strain evidence="4">YNYX2018</strain>
        <tissue evidence="4">Adults</tissue>
    </source>
</reference>
<evidence type="ECO:0000256" key="1">
    <source>
        <dbReference type="ARBA" id="ARBA00006069"/>
    </source>
</evidence>
<feature type="compositionally biased region" description="Basic and acidic residues" evidence="3">
    <location>
        <begin position="454"/>
        <end position="463"/>
    </location>
</feature>
<feature type="compositionally biased region" description="Acidic residues" evidence="3">
    <location>
        <begin position="479"/>
        <end position="491"/>
    </location>
</feature>
<feature type="region of interest" description="Disordered" evidence="3">
    <location>
        <begin position="327"/>
        <end position="350"/>
    </location>
</feature>
<feature type="compositionally biased region" description="Acidic residues" evidence="3">
    <location>
        <begin position="280"/>
        <end position="289"/>
    </location>
</feature>
<evidence type="ECO:0000256" key="2">
    <source>
        <dbReference type="ARBA" id="ARBA00019876"/>
    </source>
</evidence>